<dbReference type="Proteomes" id="UP000269221">
    <property type="component" value="Unassembled WGS sequence"/>
</dbReference>
<feature type="region of interest" description="Disordered" evidence="1">
    <location>
        <begin position="75"/>
        <end position="151"/>
    </location>
</feature>
<comment type="caution">
    <text evidence="2">The sequence shown here is derived from an EMBL/GenBank/DDBJ whole genome shotgun (WGS) entry which is preliminary data.</text>
</comment>
<accession>A0A3M0JJD9</accession>
<feature type="region of interest" description="Disordered" evidence="1">
    <location>
        <begin position="29"/>
        <end position="51"/>
    </location>
</feature>
<protein>
    <submittedName>
        <fullName evidence="2">Uncharacterized protein</fullName>
    </submittedName>
</protein>
<organism evidence="2 3">
    <name type="scientific">Hirundo rustica rustica</name>
    <dbReference type="NCBI Taxonomy" id="333673"/>
    <lineage>
        <taxon>Eukaryota</taxon>
        <taxon>Metazoa</taxon>
        <taxon>Chordata</taxon>
        <taxon>Craniata</taxon>
        <taxon>Vertebrata</taxon>
        <taxon>Euteleostomi</taxon>
        <taxon>Archelosauria</taxon>
        <taxon>Archosauria</taxon>
        <taxon>Dinosauria</taxon>
        <taxon>Saurischia</taxon>
        <taxon>Theropoda</taxon>
        <taxon>Coelurosauria</taxon>
        <taxon>Aves</taxon>
        <taxon>Neognathae</taxon>
        <taxon>Neoaves</taxon>
        <taxon>Telluraves</taxon>
        <taxon>Australaves</taxon>
        <taxon>Passeriformes</taxon>
        <taxon>Sylvioidea</taxon>
        <taxon>Hirundinidae</taxon>
        <taxon>Hirundo</taxon>
    </lineage>
</organism>
<feature type="compositionally biased region" description="Polar residues" evidence="1">
    <location>
        <begin position="76"/>
        <end position="91"/>
    </location>
</feature>
<dbReference type="AlphaFoldDB" id="A0A3M0JJD9"/>
<proteinExistence type="predicted"/>
<keyword evidence="3" id="KW-1185">Reference proteome</keyword>
<evidence type="ECO:0000313" key="2">
    <source>
        <dbReference type="EMBL" id="RMC00441.1"/>
    </source>
</evidence>
<sequence length="219" mass="23662">MEGGSQMPDLSLGPLAKIRRSLAKEVERHMAKVIPKRMPERNSGKDEKGRKISHEVALRCFGSGGGYKGGFCETLTEASPKSNGANASGSKMDTPLAKAEPISDSGSASRIPQLRDEKKITAQEQLGPENRGVRTCGTNSFTDTKSTEDNKGAEIHLQPVGETHAGASESLKEAPREAHTRAVNLRREKSALEQVCWQDWKLCGGLMLEQPVLEGLTPV</sequence>
<name>A0A3M0JJD9_HIRRU</name>
<reference evidence="2 3" key="1">
    <citation type="submission" date="2018-07" db="EMBL/GenBank/DDBJ databases">
        <title>A high quality draft genome assembly of the barn swallow (H. rustica rustica).</title>
        <authorList>
            <person name="Formenti G."/>
            <person name="Chiara M."/>
            <person name="Poveda L."/>
            <person name="Francoijs K.-J."/>
            <person name="Bonisoli-Alquati A."/>
            <person name="Canova L."/>
            <person name="Gianfranceschi L."/>
            <person name="Horner D.S."/>
            <person name="Saino N."/>
        </authorList>
    </citation>
    <scope>NUCLEOTIDE SEQUENCE [LARGE SCALE GENOMIC DNA]</scope>
    <source>
        <strain evidence="2">Chelidonia</strain>
        <tissue evidence="2">Blood</tissue>
    </source>
</reference>
<evidence type="ECO:0000256" key="1">
    <source>
        <dbReference type="SAM" id="MobiDB-lite"/>
    </source>
</evidence>
<gene>
    <name evidence="2" type="ORF">DUI87_23050</name>
</gene>
<feature type="compositionally biased region" description="Basic and acidic residues" evidence="1">
    <location>
        <begin position="37"/>
        <end position="51"/>
    </location>
</feature>
<dbReference type="EMBL" id="QRBI01000144">
    <property type="protein sequence ID" value="RMC00441.1"/>
    <property type="molecule type" value="Genomic_DNA"/>
</dbReference>
<evidence type="ECO:0000313" key="3">
    <source>
        <dbReference type="Proteomes" id="UP000269221"/>
    </source>
</evidence>